<comment type="caution">
    <text evidence="4">The sequence shown here is derived from an EMBL/GenBank/DDBJ whole genome shotgun (WGS) entry which is preliminary data.</text>
</comment>
<reference evidence="4 5" key="1">
    <citation type="submission" date="2019-08" db="EMBL/GenBank/DDBJ databases">
        <title>Genome of Vicingus serpentipes NCIMB 15042.</title>
        <authorList>
            <person name="Bowman J.P."/>
        </authorList>
    </citation>
    <scope>NUCLEOTIDE SEQUENCE [LARGE SCALE GENOMIC DNA]</scope>
    <source>
        <strain evidence="4 5">NCIMB 15042</strain>
    </source>
</reference>
<dbReference type="InterPro" id="IPR028974">
    <property type="entry name" value="TSP_type-3_rpt"/>
</dbReference>
<dbReference type="EMBL" id="VOOS01000001">
    <property type="protein sequence ID" value="TXB66750.1"/>
    <property type="molecule type" value="Genomic_DNA"/>
</dbReference>
<dbReference type="SUPFAM" id="SSF103647">
    <property type="entry name" value="TSP type-3 repeat"/>
    <property type="match status" value="1"/>
</dbReference>
<dbReference type="OrthoDB" id="1522982at2"/>
<dbReference type="Pfam" id="PF13505">
    <property type="entry name" value="OMP_b-brl"/>
    <property type="match status" value="1"/>
</dbReference>
<name>A0A5C6RYM9_9FLAO</name>
<evidence type="ECO:0000259" key="3">
    <source>
        <dbReference type="Pfam" id="PF13505"/>
    </source>
</evidence>
<feature type="domain" description="Outer membrane protein beta-barrel" evidence="3">
    <location>
        <begin position="12"/>
        <end position="250"/>
    </location>
</feature>
<dbReference type="PROSITE" id="PS00018">
    <property type="entry name" value="EF_HAND_1"/>
    <property type="match status" value="1"/>
</dbReference>
<organism evidence="4 5">
    <name type="scientific">Vicingus serpentipes</name>
    <dbReference type="NCBI Taxonomy" id="1926625"/>
    <lineage>
        <taxon>Bacteria</taxon>
        <taxon>Pseudomonadati</taxon>
        <taxon>Bacteroidota</taxon>
        <taxon>Flavobacteriia</taxon>
        <taxon>Flavobacteriales</taxon>
        <taxon>Vicingaceae</taxon>
        <taxon>Vicingus</taxon>
    </lineage>
</organism>
<evidence type="ECO:0000313" key="5">
    <source>
        <dbReference type="Proteomes" id="UP000321721"/>
    </source>
</evidence>
<evidence type="ECO:0000313" key="4">
    <source>
        <dbReference type="EMBL" id="TXB66750.1"/>
    </source>
</evidence>
<dbReference type="Proteomes" id="UP000321721">
    <property type="component" value="Unassembled WGS sequence"/>
</dbReference>
<dbReference type="Gene3D" id="2.40.160.20">
    <property type="match status" value="1"/>
</dbReference>
<feature type="signal peptide" evidence="2">
    <location>
        <begin position="1"/>
        <end position="22"/>
    </location>
</feature>
<gene>
    <name evidence="4" type="ORF">FRY74_00780</name>
</gene>
<dbReference type="AlphaFoldDB" id="A0A5C6RYM9"/>
<keyword evidence="5" id="KW-1185">Reference proteome</keyword>
<dbReference type="InterPro" id="IPR027385">
    <property type="entry name" value="Beta-barrel_OMP"/>
</dbReference>
<dbReference type="GO" id="GO:0005509">
    <property type="term" value="F:calcium ion binding"/>
    <property type="evidence" value="ECO:0007669"/>
    <property type="project" value="InterPro"/>
</dbReference>
<dbReference type="RefSeq" id="WP_147097664.1">
    <property type="nucleotide sequence ID" value="NZ_VOOS01000001.1"/>
</dbReference>
<evidence type="ECO:0000256" key="2">
    <source>
        <dbReference type="SAM" id="SignalP"/>
    </source>
</evidence>
<accession>A0A5C6RYM9</accession>
<dbReference type="SUPFAM" id="SSF56925">
    <property type="entry name" value="OMPA-like"/>
    <property type="match status" value="1"/>
</dbReference>
<dbReference type="InterPro" id="IPR018247">
    <property type="entry name" value="EF_Hand_1_Ca_BS"/>
</dbReference>
<dbReference type="InterPro" id="IPR011250">
    <property type="entry name" value="OMP/PagP_B-barrel"/>
</dbReference>
<feature type="chain" id="PRO_5022953237" evidence="2">
    <location>
        <begin position="23"/>
        <end position="434"/>
    </location>
</feature>
<proteinExistence type="predicted"/>
<keyword evidence="1 2" id="KW-0732">Signal</keyword>
<evidence type="ECO:0000256" key="1">
    <source>
        <dbReference type="ARBA" id="ARBA00022729"/>
    </source>
</evidence>
<protein>
    <submittedName>
        <fullName evidence="4">Outer membrane beta-barrel protein</fullName>
    </submittedName>
</protein>
<sequence>MNKKITLLPLIASLLFSVVSIAQKTSSLEKLPSIGLHGGAMSYLGDVKGSKGSTVFTYWKPAYGFYLEKKIGSIFGVSVNGTFGKVSKSQLDEQLFANFETSIFNVDANLLLDFDNGKVINESSLFAPYFSVGFGFLSFNPKGDLENSNGKYYHWSDGTLRDMSEVTPGADTNSTVVLRDYNYESELKDSTTNYSKTSFTLPLRFGLKFKLSPNVDARLGVAYILTFTDYVDNIKSGGNDNLFYTSFGLQYNFSKAQPKKDDRYKDFDFSSLDKIDSDGDGVKDDDDLCQNTPKGVKVNSKGCPLDGDKDGVPDYKDNELNTPEGVAVNSDGITLTDEMIAARENMRDSVEVERRVFKADDLSKDDLDAIQREFAAENAISGSAIPEKYKQLDTDNDNFISAKEVTNAIDMFFEGEVNLTAKDLHELIDFYFEQ</sequence>